<protein>
    <recommendedName>
        <fullName evidence="3">Encoded protein</fullName>
    </recommendedName>
</protein>
<keyword evidence="2" id="KW-1185">Reference proteome</keyword>
<comment type="caution">
    <text evidence="1">The sequence shown here is derived from an EMBL/GenBank/DDBJ whole genome shotgun (WGS) entry which is preliminary data.</text>
</comment>
<gene>
    <name evidence="1" type="ORF">DUNSADRAFT_16364</name>
</gene>
<accession>A0ABQ7G3T4</accession>
<sequence length="69" mass="7900">MYVCMYVCVYVRMLENETLEMCHMVIATEPIKTPAIRLKPFASWSLAHQLVRISSKRGFPSFSVGYGLV</sequence>
<dbReference type="EMBL" id="MU070185">
    <property type="protein sequence ID" value="KAF5829251.1"/>
    <property type="molecule type" value="Genomic_DNA"/>
</dbReference>
<reference evidence="1" key="1">
    <citation type="submission" date="2017-08" db="EMBL/GenBank/DDBJ databases">
        <authorList>
            <person name="Polle J.E."/>
            <person name="Barry K."/>
            <person name="Cushman J."/>
            <person name="Schmutz J."/>
            <person name="Tran D."/>
            <person name="Hathwaick L.T."/>
            <person name="Yim W.C."/>
            <person name="Jenkins J."/>
            <person name="Mckie-Krisberg Z.M."/>
            <person name="Prochnik S."/>
            <person name="Lindquist E."/>
            <person name="Dockter R.B."/>
            <person name="Adam C."/>
            <person name="Molina H."/>
            <person name="Bunkerborg J."/>
            <person name="Jin E."/>
            <person name="Buchheim M."/>
            <person name="Magnuson J."/>
        </authorList>
    </citation>
    <scope>NUCLEOTIDE SEQUENCE</scope>
    <source>
        <strain evidence="1">CCAP 19/18</strain>
    </source>
</reference>
<dbReference type="Proteomes" id="UP000815325">
    <property type="component" value="Unassembled WGS sequence"/>
</dbReference>
<name>A0ABQ7G3T4_DUNSA</name>
<evidence type="ECO:0000313" key="2">
    <source>
        <dbReference type="Proteomes" id="UP000815325"/>
    </source>
</evidence>
<evidence type="ECO:0008006" key="3">
    <source>
        <dbReference type="Google" id="ProtNLM"/>
    </source>
</evidence>
<proteinExistence type="predicted"/>
<evidence type="ECO:0000313" key="1">
    <source>
        <dbReference type="EMBL" id="KAF5829251.1"/>
    </source>
</evidence>
<organism evidence="1 2">
    <name type="scientific">Dunaliella salina</name>
    <name type="common">Green alga</name>
    <name type="synonym">Protococcus salinus</name>
    <dbReference type="NCBI Taxonomy" id="3046"/>
    <lineage>
        <taxon>Eukaryota</taxon>
        <taxon>Viridiplantae</taxon>
        <taxon>Chlorophyta</taxon>
        <taxon>core chlorophytes</taxon>
        <taxon>Chlorophyceae</taxon>
        <taxon>CS clade</taxon>
        <taxon>Chlamydomonadales</taxon>
        <taxon>Dunaliellaceae</taxon>
        <taxon>Dunaliella</taxon>
    </lineage>
</organism>